<gene>
    <name evidence="6" type="ORF">PPACK8108_LOCUS18066</name>
</gene>
<dbReference type="PROSITE" id="PS51184">
    <property type="entry name" value="JMJC"/>
    <property type="match status" value="1"/>
</dbReference>
<feature type="compositionally biased region" description="Basic residues" evidence="4">
    <location>
        <begin position="57"/>
        <end position="72"/>
    </location>
</feature>
<reference evidence="6" key="1">
    <citation type="submission" date="2022-06" db="EMBL/GenBank/DDBJ databases">
        <authorList>
            <consortium name="SYNGENTA / RWTH Aachen University"/>
        </authorList>
    </citation>
    <scope>NUCLEOTIDE SEQUENCE</scope>
</reference>
<feature type="domain" description="JmjC" evidence="5">
    <location>
        <begin position="337"/>
        <end position="636"/>
    </location>
</feature>
<evidence type="ECO:0000256" key="3">
    <source>
        <dbReference type="ARBA" id="ARBA00023242"/>
    </source>
</evidence>
<dbReference type="GO" id="GO:0006357">
    <property type="term" value="P:regulation of transcription by RNA polymerase II"/>
    <property type="evidence" value="ECO:0007669"/>
    <property type="project" value="TreeGrafter"/>
</dbReference>
<keyword evidence="7" id="KW-1185">Reference proteome</keyword>
<dbReference type="Proteomes" id="UP001153365">
    <property type="component" value="Unassembled WGS sequence"/>
</dbReference>
<dbReference type="PANTHER" id="PTHR12549">
    <property type="entry name" value="JMJC DOMAIN-CONTAINING HISTONE DEMETHYLATION PROTEIN"/>
    <property type="match status" value="1"/>
</dbReference>
<dbReference type="SUPFAM" id="SSF51197">
    <property type="entry name" value="Clavaminate synthase-like"/>
    <property type="match status" value="1"/>
</dbReference>
<dbReference type="GO" id="GO:0000785">
    <property type="term" value="C:chromatin"/>
    <property type="evidence" value="ECO:0007669"/>
    <property type="project" value="TreeGrafter"/>
</dbReference>
<name>A0AAV0BDD4_PHAPC</name>
<dbReference type="InterPro" id="IPR045109">
    <property type="entry name" value="LSDs-like"/>
</dbReference>
<evidence type="ECO:0000259" key="5">
    <source>
        <dbReference type="PROSITE" id="PS51184"/>
    </source>
</evidence>
<keyword evidence="3" id="KW-0539">Nucleus</keyword>
<dbReference type="PANTHER" id="PTHR12549:SF38">
    <property type="entry name" value="JMJC DOMAIN-CONTAINING HISTONE DEMETHYLASE 2, ISOFORM A"/>
    <property type="match status" value="1"/>
</dbReference>
<protein>
    <recommendedName>
        <fullName evidence="5">JmjC domain-containing protein</fullName>
    </recommendedName>
</protein>
<dbReference type="InterPro" id="IPR003347">
    <property type="entry name" value="JmjC_dom"/>
</dbReference>
<feature type="compositionally biased region" description="Polar residues" evidence="4">
    <location>
        <begin position="14"/>
        <end position="23"/>
    </location>
</feature>
<dbReference type="EMBL" id="CALTRL010005169">
    <property type="protein sequence ID" value="CAH7684088.1"/>
    <property type="molecule type" value="Genomic_DNA"/>
</dbReference>
<comment type="subcellular location">
    <subcellularLocation>
        <location evidence="1">Nucleus</location>
    </subcellularLocation>
</comment>
<evidence type="ECO:0000256" key="4">
    <source>
        <dbReference type="SAM" id="MobiDB-lite"/>
    </source>
</evidence>
<feature type="compositionally biased region" description="Basic and acidic residues" evidence="4">
    <location>
        <begin position="45"/>
        <end position="56"/>
    </location>
</feature>
<dbReference type="GO" id="GO:0032454">
    <property type="term" value="F:histone H3K9 demethylase activity"/>
    <property type="evidence" value="ECO:0007669"/>
    <property type="project" value="InterPro"/>
</dbReference>
<feature type="region of interest" description="Disordered" evidence="4">
    <location>
        <begin position="1"/>
        <end position="99"/>
    </location>
</feature>
<comment type="caution">
    <text evidence="6">The sequence shown here is derived from an EMBL/GenBank/DDBJ whole genome shotgun (WGS) entry which is preliminary data.</text>
</comment>
<proteinExistence type="predicted"/>
<dbReference type="SMART" id="SM00558">
    <property type="entry name" value="JmjC"/>
    <property type="match status" value="1"/>
</dbReference>
<evidence type="ECO:0000313" key="7">
    <source>
        <dbReference type="Proteomes" id="UP001153365"/>
    </source>
</evidence>
<evidence type="ECO:0000256" key="1">
    <source>
        <dbReference type="ARBA" id="ARBA00004123"/>
    </source>
</evidence>
<dbReference type="GO" id="GO:0031490">
    <property type="term" value="F:chromatin DNA binding"/>
    <property type="evidence" value="ECO:0007669"/>
    <property type="project" value="TreeGrafter"/>
</dbReference>
<dbReference type="Pfam" id="PF02373">
    <property type="entry name" value="JmjC"/>
    <property type="match status" value="1"/>
</dbReference>
<keyword evidence="2" id="KW-0479">Metal-binding</keyword>
<dbReference type="GO" id="GO:0000118">
    <property type="term" value="C:histone deacetylase complex"/>
    <property type="evidence" value="ECO:0007669"/>
    <property type="project" value="TreeGrafter"/>
</dbReference>
<evidence type="ECO:0000313" key="6">
    <source>
        <dbReference type="EMBL" id="CAH7684088.1"/>
    </source>
</evidence>
<evidence type="ECO:0000256" key="2">
    <source>
        <dbReference type="ARBA" id="ARBA00022723"/>
    </source>
</evidence>
<dbReference type="GO" id="GO:0003712">
    <property type="term" value="F:transcription coregulator activity"/>
    <property type="evidence" value="ECO:0007669"/>
    <property type="project" value="TreeGrafter"/>
</dbReference>
<dbReference type="AlphaFoldDB" id="A0AAV0BDD4"/>
<dbReference type="Gene3D" id="2.60.120.650">
    <property type="entry name" value="Cupin"/>
    <property type="match status" value="2"/>
</dbReference>
<sequence>MIVRLKIKKPDIDGSNQKQSIDSSLKRSQDELIDPGSSQSLVHDLATEEKDFDINQKKAKRSNGRGRARGVKRGKDAGARSSNSANRTQDEPPTLPSFEEICNHDGNLPESLELKTQTKTCVAFPYQLRRYRCSPCISKAVGFVCAFRFFRQWVCSKKSDDMIAGPVLPLINTSEDQLSYRYPSFPKQFNRRPETGELMGLCKLLSKVLLPSIESELKWLEDNSVRFVGRRLDLATKCDYCLATLIGAAWMCKQCGAEACLRCYQVMVQYVTIGNADGGESSNDQRIKLEMHDDWLKKLLICTKWWKSHHPSTHIKISHITSNELEVLRQQMFNAAQAETSGYNQFSSPLVSSSENNSVPSDLRRFLYQPPGEDSEPYVKIDIDELEADPHIFHRLWAAGQAIVVTGMKKRLRTSWDPDYFIKNYGSDTCNMLDSNETRRPPVAIKVKEFFNIFENEPEDGKPVWKLRDWPPEVDFKEKFGELYDDFQNAIPIRDVTSRQGILNIAAHFPTNANVPDLGPKALWHLFHAVHTEKLREFLIKYRAEKFNISEEKSKQAFDDPIHTTRIYVDEKMRRQLREMHGIKGWEIKQRPGEAVFIPAYTAHQVCNKANCIKVAADFVSPESINRCISLTEEFKNQNHEHRKPWRDDILQINQMLL</sequence>
<accession>A0AAV0BDD4</accession>
<dbReference type="GO" id="GO:0046872">
    <property type="term" value="F:metal ion binding"/>
    <property type="evidence" value="ECO:0007669"/>
    <property type="project" value="UniProtKB-KW"/>
</dbReference>
<organism evidence="6 7">
    <name type="scientific">Phakopsora pachyrhizi</name>
    <name type="common">Asian soybean rust disease fungus</name>
    <dbReference type="NCBI Taxonomy" id="170000"/>
    <lineage>
        <taxon>Eukaryota</taxon>
        <taxon>Fungi</taxon>
        <taxon>Dikarya</taxon>
        <taxon>Basidiomycota</taxon>
        <taxon>Pucciniomycotina</taxon>
        <taxon>Pucciniomycetes</taxon>
        <taxon>Pucciniales</taxon>
        <taxon>Phakopsoraceae</taxon>
        <taxon>Phakopsora</taxon>
    </lineage>
</organism>